<keyword evidence="4" id="KW-0326">Glycosidase</keyword>
<comment type="caution">
    <text evidence="6">The sequence shown here is derived from an EMBL/GenBank/DDBJ whole genome shotgun (WGS) entry which is preliminary data.</text>
</comment>
<dbReference type="EMBL" id="SZYE01000137">
    <property type="protein sequence ID" value="TKR22810.1"/>
    <property type="molecule type" value="Genomic_DNA"/>
</dbReference>
<evidence type="ECO:0000313" key="7">
    <source>
        <dbReference type="Proteomes" id="UP000308121"/>
    </source>
</evidence>
<organism evidence="6 7">
    <name type="scientific">Cellulomonas hominis</name>
    <dbReference type="NCBI Taxonomy" id="156981"/>
    <lineage>
        <taxon>Bacteria</taxon>
        <taxon>Bacillati</taxon>
        <taxon>Actinomycetota</taxon>
        <taxon>Actinomycetes</taxon>
        <taxon>Micrococcales</taxon>
        <taxon>Cellulomonadaceae</taxon>
        <taxon>Cellulomonas</taxon>
    </lineage>
</organism>
<protein>
    <submittedName>
        <fullName evidence="6">Alpha-N-arabinofuranosidase</fullName>
    </submittedName>
</protein>
<reference evidence="6 7" key="1">
    <citation type="submission" date="2019-05" db="EMBL/GenBank/DDBJ databases">
        <title>Genome sequence of Cellulomonas hominis strain CS1.</title>
        <authorList>
            <person name="Belmont J."/>
            <person name="Maclea K.S."/>
        </authorList>
    </citation>
    <scope>NUCLEOTIDE SEQUENCE [LARGE SCALE GENOMIC DNA]</scope>
    <source>
        <strain evidence="6 7">CS1</strain>
    </source>
</reference>
<dbReference type="OrthoDB" id="177947at2"/>
<dbReference type="InterPro" id="IPR006710">
    <property type="entry name" value="Glyco_hydro_43"/>
</dbReference>
<dbReference type="PANTHER" id="PTHR43817">
    <property type="entry name" value="GLYCOSYL HYDROLASE"/>
    <property type="match status" value="1"/>
</dbReference>
<name>A0A7Z8JXN9_9CELL</name>
<dbReference type="RefSeq" id="WP_154730357.1">
    <property type="nucleotide sequence ID" value="NZ_SZYE01000137.1"/>
</dbReference>
<keyword evidence="2" id="KW-0732">Signal</keyword>
<evidence type="ECO:0000256" key="1">
    <source>
        <dbReference type="ARBA" id="ARBA00009865"/>
    </source>
</evidence>
<comment type="similarity">
    <text evidence="1">Belongs to the glycosyl hydrolase 43 family.</text>
</comment>
<dbReference type="Proteomes" id="UP000308121">
    <property type="component" value="Unassembled WGS sequence"/>
</dbReference>
<proteinExistence type="inferred from homology"/>
<dbReference type="GO" id="GO:0005975">
    <property type="term" value="P:carbohydrate metabolic process"/>
    <property type="evidence" value="ECO:0007669"/>
    <property type="project" value="InterPro"/>
</dbReference>
<evidence type="ECO:0000256" key="2">
    <source>
        <dbReference type="ARBA" id="ARBA00022729"/>
    </source>
</evidence>
<accession>A0A7Z8JXN9</accession>
<dbReference type="PANTHER" id="PTHR43817:SF1">
    <property type="entry name" value="HYDROLASE, FAMILY 43, PUTATIVE (AFU_ORTHOLOGUE AFUA_3G01660)-RELATED"/>
    <property type="match status" value="1"/>
</dbReference>
<dbReference type="Gene3D" id="2.115.10.20">
    <property type="entry name" value="Glycosyl hydrolase domain, family 43"/>
    <property type="match status" value="1"/>
</dbReference>
<dbReference type="SUPFAM" id="SSF75005">
    <property type="entry name" value="Arabinanase/levansucrase/invertase"/>
    <property type="match status" value="1"/>
</dbReference>
<dbReference type="Pfam" id="PF04616">
    <property type="entry name" value="Glyco_hydro_43"/>
    <property type="match status" value="1"/>
</dbReference>
<evidence type="ECO:0000256" key="3">
    <source>
        <dbReference type="ARBA" id="ARBA00022801"/>
    </source>
</evidence>
<dbReference type="AlphaFoldDB" id="A0A7Z8JXN9"/>
<gene>
    <name evidence="6" type="ORF">FA014_14445</name>
</gene>
<sequence>TYSGAATGIDYAMGVLTADLGSDLLDPASWTKSPTPVFVSDPAAGQYGPGHNSFTELPDGTPVLVYHARTYTEIVGDPLRDPNRHARAQVLPFDDHGNPVWGTPVPDTRPVPTSTDVLGPAGV</sequence>
<keyword evidence="3" id="KW-0378">Hydrolase</keyword>
<feature type="region of interest" description="Disordered" evidence="5">
    <location>
        <begin position="92"/>
        <end position="123"/>
    </location>
</feature>
<feature type="non-terminal residue" evidence="6">
    <location>
        <position position="1"/>
    </location>
</feature>
<dbReference type="InterPro" id="IPR023296">
    <property type="entry name" value="Glyco_hydro_beta-prop_sf"/>
</dbReference>
<evidence type="ECO:0000256" key="4">
    <source>
        <dbReference type="ARBA" id="ARBA00023295"/>
    </source>
</evidence>
<evidence type="ECO:0000313" key="6">
    <source>
        <dbReference type="EMBL" id="TKR22810.1"/>
    </source>
</evidence>
<dbReference type="GO" id="GO:0004553">
    <property type="term" value="F:hydrolase activity, hydrolyzing O-glycosyl compounds"/>
    <property type="evidence" value="ECO:0007669"/>
    <property type="project" value="InterPro"/>
</dbReference>
<evidence type="ECO:0000256" key="5">
    <source>
        <dbReference type="SAM" id="MobiDB-lite"/>
    </source>
</evidence>